<feature type="coiled-coil region" evidence="3">
    <location>
        <begin position="7"/>
        <end position="76"/>
    </location>
</feature>
<evidence type="ECO:0000256" key="4">
    <source>
        <dbReference type="SAM" id="MobiDB-lite"/>
    </source>
</evidence>
<evidence type="ECO:0000313" key="6">
    <source>
        <dbReference type="Proteomes" id="UP000027135"/>
    </source>
</evidence>
<dbReference type="OMA" id="TNERDRM"/>
<accession>A0A067QUS5</accession>
<dbReference type="Pfam" id="PF09730">
    <property type="entry name" value="BicD"/>
    <property type="match status" value="1"/>
</dbReference>
<dbReference type="AlphaFoldDB" id="A0A067QUS5"/>
<dbReference type="eggNOG" id="KOG0999">
    <property type="taxonomic scope" value="Eukaryota"/>
</dbReference>
<organism evidence="5 6">
    <name type="scientific">Zootermopsis nevadensis</name>
    <name type="common">Dampwood termite</name>
    <dbReference type="NCBI Taxonomy" id="136037"/>
    <lineage>
        <taxon>Eukaryota</taxon>
        <taxon>Metazoa</taxon>
        <taxon>Ecdysozoa</taxon>
        <taxon>Arthropoda</taxon>
        <taxon>Hexapoda</taxon>
        <taxon>Insecta</taxon>
        <taxon>Pterygota</taxon>
        <taxon>Neoptera</taxon>
        <taxon>Polyneoptera</taxon>
        <taxon>Dictyoptera</taxon>
        <taxon>Blattodea</taxon>
        <taxon>Blattoidea</taxon>
        <taxon>Termitoidae</taxon>
        <taxon>Termopsidae</taxon>
        <taxon>Zootermopsis</taxon>
    </lineage>
</organism>
<comment type="similarity">
    <text evidence="1">Belongs to the BicD family.</text>
</comment>
<dbReference type="EMBL" id="KK853243">
    <property type="protein sequence ID" value="KDR09465.1"/>
    <property type="molecule type" value="Genomic_DNA"/>
</dbReference>
<dbReference type="PANTHER" id="PTHR31233">
    <property type="entry name" value="BICAUDAL D FAMILY MEMBER"/>
    <property type="match status" value="1"/>
</dbReference>
<dbReference type="STRING" id="136037.A0A067QUS5"/>
<keyword evidence="2 3" id="KW-0175">Coiled coil</keyword>
<dbReference type="GO" id="GO:0070840">
    <property type="term" value="F:dynein complex binding"/>
    <property type="evidence" value="ECO:0007669"/>
    <property type="project" value="InterPro"/>
</dbReference>
<dbReference type="GO" id="GO:0070507">
    <property type="term" value="P:regulation of microtubule cytoskeleton organization"/>
    <property type="evidence" value="ECO:0007669"/>
    <property type="project" value="TreeGrafter"/>
</dbReference>
<feature type="coiled-coil region" evidence="3">
    <location>
        <begin position="322"/>
        <end position="469"/>
    </location>
</feature>
<dbReference type="Gene3D" id="1.10.287.1490">
    <property type="match status" value="1"/>
</dbReference>
<reference evidence="5 6" key="1">
    <citation type="journal article" date="2014" name="Nat. Commun.">
        <title>Molecular traces of alternative social organization in a termite genome.</title>
        <authorList>
            <person name="Terrapon N."/>
            <person name="Li C."/>
            <person name="Robertson H.M."/>
            <person name="Ji L."/>
            <person name="Meng X."/>
            <person name="Booth W."/>
            <person name="Chen Z."/>
            <person name="Childers C.P."/>
            <person name="Glastad K.M."/>
            <person name="Gokhale K."/>
            <person name="Gowin J."/>
            <person name="Gronenberg W."/>
            <person name="Hermansen R.A."/>
            <person name="Hu H."/>
            <person name="Hunt B.G."/>
            <person name="Huylmans A.K."/>
            <person name="Khalil S.M."/>
            <person name="Mitchell R.D."/>
            <person name="Munoz-Torres M.C."/>
            <person name="Mustard J.A."/>
            <person name="Pan H."/>
            <person name="Reese J.T."/>
            <person name="Scharf M.E."/>
            <person name="Sun F."/>
            <person name="Vogel H."/>
            <person name="Xiao J."/>
            <person name="Yang W."/>
            <person name="Yang Z."/>
            <person name="Yang Z."/>
            <person name="Zhou J."/>
            <person name="Zhu J."/>
            <person name="Brent C.S."/>
            <person name="Elsik C.G."/>
            <person name="Goodisman M.A."/>
            <person name="Liberles D.A."/>
            <person name="Roe R.M."/>
            <person name="Vargo E.L."/>
            <person name="Vilcinskas A."/>
            <person name="Wang J."/>
            <person name="Bornberg-Bauer E."/>
            <person name="Korb J."/>
            <person name="Zhang G."/>
            <person name="Liebig J."/>
        </authorList>
    </citation>
    <scope>NUCLEOTIDE SEQUENCE [LARGE SCALE GENOMIC DNA]</scope>
    <source>
        <tissue evidence="5">Whole organism</tissue>
    </source>
</reference>
<dbReference type="GO" id="GO:0008093">
    <property type="term" value="F:cytoskeletal anchor activity"/>
    <property type="evidence" value="ECO:0007669"/>
    <property type="project" value="InterPro"/>
</dbReference>
<evidence type="ECO:0000256" key="2">
    <source>
        <dbReference type="ARBA" id="ARBA00023054"/>
    </source>
</evidence>
<dbReference type="GO" id="GO:0005794">
    <property type="term" value="C:Golgi apparatus"/>
    <property type="evidence" value="ECO:0007669"/>
    <property type="project" value="TreeGrafter"/>
</dbReference>
<evidence type="ECO:0000256" key="3">
    <source>
        <dbReference type="SAM" id="Coils"/>
    </source>
</evidence>
<dbReference type="Proteomes" id="UP000027135">
    <property type="component" value="Unassembled WGS sequence"/>
</dbReference>
<feature type="coiled-coil region" evidence="3">
    <location>
        <begin position="663"/>
        <end position="753"/>
    </location>
</feature>
<dbReference type="GO" id="GO:0005829">
    <property type="term" value="C:cytosol"/>
    <property type="evidence" value="ECO:0007669"/>
    <property type="project" value="TreeGrafter"/>
</dbReference>
<evidence type="ECO:0000256" key="1">
    <source>
        <dbReference type="ARBA" id="ARBA00010061"/>
    </source>
</evidence>
<proteinExistence type="inferred from homology"/>
<dbReference type="GO" id="GO:0034452">
    <property type="term" value="F:dynactin binding"/>
    <property type="evidence" value="ECO:0007669"/>
    <property type="project" value="TreeGrafter"/>
</dbReference>
<dbReference type="Gene3D" id="6.10.250.2470">
    <property type="match status" value="1"/>
</dbReference>
<dbReference type="GO" id="GO:0072393">
    <property type="term" value="P:microtubule anchoring at microtubule organizing center"/>
    <property type="evidence" value="ECO:0007669"/>
    <property type="project" value="TreeGrafter"/>
</dbReference>
<evidence type="ECO:0000313" key="5">
    <source>
        <dbReference type="EMBL" id="KDR09465.1"/>
    </source>
</evidence>
<keyword evidence="6" id="KW-1185">Reference proteome</keyword>
<dbReference type="FunCoup" id="A0A067QUS5">
    <property type="interactions" value="1452"/>
</dbReference>
<dbReference type="InParanoid" id="A0A067QUS5"/>
<feature type="coiled-coil region" evidence="3">
    <location>
        <begin position="106"/>
        <end position="259"/>
    </location>
</feature>
<sequence>MASSGSCNLQEASMEELKQEIERLSRELDQAVSEKIQSAHYGLVLLEEKSGLVLKCEELEGLYENSKHELEITQEALAKFQTTHKVTTKTGIEQEESLLSESAARETSLNSQILELENETRQLRQELERVVNERDRVLQENYDLDKYKEERELERRNLRSELREIKFRETRLITDYSELEEENISLQKQVSVLKSSQVEFEGVKHEIRRLQEDVELLHQQVEELTKLKQIAEKQLEEALESLQAEREAKYALKKELDQRINSESMFNLSNLAFSIQGITDDQTMGSDGEDDLPVLKRIEADLKSGSNSDIRSPDGKQVDLFSEIHLNELKKLEKQLEQAESEKLLLNQNLHESQANVERSQVELQAFMARLVQFAAHVDSLQHLYQKADQQFEEHNENRNVDKLSSVVSQYQHWFMLALQEIEQLRTDLRELEKGLNCSDATLQLRTEVTNLKNKLLDAEQRAVELQMDVRLLGELAGEAGSSLDTAQNDLLTISEDLAQLYHHVCTVNGETPSQVLLDHEKHRGMTPSGDTESCPDIDKDGYAISKLELLRSHLKTNISLKDLESLNDAAAMAKLVETILDQIKHLRTAVENTIELSKMKGVRGNISEVINDDLKEAEISELQEHVIKLKSLLSSKREQITALRTVLKTVKNTAEVVLSNLKSKYENEKAVVSETMMKLRNELRLLKEEAATFSSLRAMFATRCEEYVNQVDELQRQLGAAEEERKTLNQLLRLAVQQKLSLTQRLEELEVDREMRNARRHASGAGGRGAKTRFPQPGRSHMGRDYL</sequence>
<gene>
    <name evidence="5" type="ORF">L798_15672</name>
</gene>
<name>A0A067QUS5_ZOONE</name>
<dbReference type="InterPro" id="IPR018477">
    <property type="entry name" value="BICD"/>
</dbReference>
<dbReference type="PANTHER" id="PTHR31233:SF6">
    <property type="entry name" value="PROTEIN BICAUDAL D"/>
    <property type="match status" value="1"/>
</dbReference>
<feature type="region of interest" description="Disordered" evidence="4">
    <location>
        <begin position="754"/>
        <end position="788"/>
    </location>
</feature>
<dbReference type="OrthoDB" id="10069295at2759"/>
<protein>
    <submittedName>
        <fullName evidence="5">Protein bicaudal D</fullName>
    </submittedName>
</protein>